<comment type="caution">
    <text evidence="2">The sequence shown here is derived from an EMBL/GenBank/DDBJ whole genome shotgun (WGS) entry which is preliminary data.</text>
</comment>
<feature type="compositionally biased region" description="Basic and acidic residues" evidence="1">
    <location>
        <begin position="231"/>
        <end position="250"/>
    </location>
</feature>
<sequence>MKAAEKRLEEMKAKKLEEMKAAEKKAQEMREANEKEAEEMKAAEAKEAEEMRAAEKMKAEEEKKAKEMRAAKEKKVKEKKGEEMQVEEKKKAEEMKAPEQKAHEKEAEGQKSDDQAGATFTKRMSSLGLLQLVLDDMPCVVKTPRHAAPAYVEKLAPVLRQTILEDFFSWQEAGSKLNLSEKQARDINEVMALAIQLREASLKLGADSSPALKKYVMGRIRDVCTTSSQDMTKKDPREEIEVDSDPEKPRAQGGTIQGLKPGLDTKPLLEELPDLIEGFADKDEFERILE</sequence>
<reference evidence="2 3" key="1">
    <citation type="submission" date="2024-02" db="EMBL/GenBank/DDBJ databases">
        <authorList>
            <person name="Chen Y."/>
            <person name="Shah S."/>
            <person name="Dougan E. K."/>
            <person name="Thang M."/>
            <person name="Chan C."/>
        </authorList>
    </citation>
    <scope>NUCLEOTIDE SEQUENCE [LARGE SCALE GENOMIC DNA]</scope>
</reference>
<proteinExistence type="predicted"/>
<feature type="region of interest" description="Disordered" evidence="1">
    <location>
        <begin position="1"/>
        <end position="115"/>
    </location>
</feature>
<organism evidence="2 3">
    <name type="scientific">Durusdinium trenchii</name>
    <dbReference type="NCBI Taxonomy" id="1381693"/>
    <lineage>
        <taxon>Eukaryota</taxon>
        <taxon>Sar</taxon>
        <taxon>Alveolata</taxon>
        <taxon>Dinophyceae</taxon>
        <taxon>Suessiales</taxon>
        <taxon>Symbiodiniaceae</taxon>
        <taxon>Durusdinium</taxon>
    </lineage>
</organism>
<feature type="region of interest" description="Disordered" evidence="1">
    <location>
        <begin position="226"/>
        <end position="265"/>
    </location>
</feature>
<protein>
    <submittedName>
        <fullName evidence="2">Uncharacterized protein</fullName>
    </submittedName>
</protein>
<gene>
    <name evidence="2" type="ORF">CCMP2556_LOCUS11491</name>
</gene>
<feature type="non-terminal residue" evidence="2">
    <location>
        <position position="290"/>
    </location>
</feature>
<feature type="compositionally biased region" description="Basic and acidic residues" evidence="1">
    <location>
        <begin position="1"/>
        <end position="114"/>
    </location>
</feature>
<accession>A0ABP0JI73</accession>
<keyword evidence="3" id="KW-1185">Reference proteome</keyword>
<evidence type="ECO:0000256" key="1">
    <source>
        <dbReference type="SAM" id="MobiDB-lite"/>
    </source>
</evidence>
<dbReference type="Proteomes" id="UP001642484">
    <property type="component" value="Unassembled WGS sequence"/>
</dbReference>
<evidence type="ECO:0000313" key="3">
    <source>
        <dbReference type="Proteomes" id="UP001642484"/>
    </source>
</evidence>
<evidence type="ECO:0000313" key="2">
    <source>
        <dbReference type="EMBL" id="CAK9013970.1"/>
    </source>
</evidence>
<dbReference type="EMBL" id="CAXAMN010005489">
    <property type="protein sequence ID" value="CAK9013970.1"/>
    <property type="molecule type" value="Genomic_DNA"/>
</dbReference>
<name>A0ABP0JI73_9DINO</name>